<evidence type="ECO:0000256" key="2">
    <source>
        <dbReference type="ARBA" id="ARBA00009026"/>
    </source>
</evidence>
<accession>A0A9P7F1Q7</accession>
<dbReference type="EMBL" id="JABBWM010000054">
    <property type="protein sequence ID" value="KAG2100447.1"/>
    <property type="molecule type" value="Genomic_DNA"/>
</dbReference>
<name>A0A9P7F1Q7_9AGAM</name>
<comment type="catalytic activity">
    <reaction evidence="12">
        <text>small RNA 3'-end nucleotide + S-adenosyl-L-methionine = small RNA 3'-end 2'-O-methylnucleotide + S-adenosyl-L-homocysteine + H(+)</text>
        <dbReference type="Rhea" id="RHEA:37887"/>
        <dbReference type="Rhea" id="RHEA-COMP:10415"/>
        <dbReference type="Rhea" id="RHEA-COMP:10416"/>
        <dbReference type="ChEBI" id="CHEBI:15378"/>
        <dbReference type="ChEBI" id="CHEBI:57856"/>
        <dbReference type="ChEBI" id="CHEBI:59789"/>
        <dbReference type="ChEBI" id="CHEBI:74896"/>
        <dbReference type="ChEBI" id="CHEBI:74898"/>
        <dbReference type="EC" id="2.1.1.386"/>
    </reaction>
</comment>
<keyword evidence="4" id="KW-0489">Methyltransferase</keyword>
<comment type="similarity">
    <text evidence="2">Belongs to the methyltransferase superfamily. HEN1 family.</text>
</comment>
<dbReference type="RefSeq" id="XP_041289552.1">
    <property type="nucleotide sequence ID" value="XM_041438275.1"/>
</dbReference>
<evidence type="ECO:0000256" key="8">
    <source>
        <dbReference type="ARBA" id="ARBA00022842"/>
    </source>
</evidence>
<dbReference type="PANTHER" id="PTHR21404:SF3">
    <property type="entry name" value="SMALL RNA 2'-O-METHYLTRANSFERASE"/>
    <property type="match status" value="1"/>
</dbReference>
<dbReference type="GO" id="GO:0005634">
    <property type="term" value="C:nucleus"/>
    <property type="evidence" value="ECO:0007669"/>
    <property type="project" value="TreeGrafter"/>
</dbReference>
<keyword evidence="14" id="KW-1185">Reference proteome</keyword>
<organism evidence="13 14">
    <name type="scientific">Suillus discolor</name>
    <dbReference type="NCBI Taxonomy" id="1912936"/>
    <lineage>
        <taxon>Eukaryota</taxon>
        <taxon>Fungi</taxon>
        <taxon>Dikarya</taxon>
        <taxon>Basidiomycota</taxon>
        <taxon>Agaricomycotina</taxon>
        <taxon>Agaricomycetes</taxon>
        <taxon>Agaricomycetidae</taxon>
        <taxon>Boletales</taxon>
        <taxon>Suillineae</taxon>
        <taxon>Suillaceae</taxon>
        <taxon>Suillus</taxon>
    </lineage>
</organism>
<keyword evidence="6" id="KW-0949">S-adenosyl-L-methionine</keyword>
<comment type="caution">
    <text evidence="13">The sequence shown here is derived from an EMBL/GenBank/DDBJ whole genome shotgun (WGS) entry which is preliminary data.</text>
</comment>
<dbReference type="InterPro" id="IPR029063">
    <property type="entry name" value="SAM-dependent_MTases_sf"/>
</dbReference>
<dbReference type="GO" id="GO:0046872">
    <property type="term" value="F:metal ion binding"/>
    <property type="evidence" value="ECO:0007669"/>
    <property type="project" value="UniProtKB-KW"/>
</dbReference>
<evidence type="ECO:0000256" key="7">
    <source>
        <dbReference type="ARBA" id="ARBA00022723"/>
    </source>
</evidence>
<dbReference type="SUPFAM" id="SSF53335">
    <property type="entry name" value="S-adenosyl-L-methionine-dependent methyltransferases"/>
    <property type="match status" value="1"/>
</dbReference>
<evidence type="ECO:0000313" key="14">
    <source>
        <dbReference type="Proteomes" id="UP000823399"/>
    </source>
</evidence>
<keyword evidence="5" id="KW-0808">Transferase</keyword>
<keyword evidence="7" id="KW-0479">Metal-binding</keyword>
<dbReference type="GO" id="GO:0090486">
    <property type="term" value="F:small RNA 2'-O-methyltransferase activity"/>
    <property type="evidence" value="ECO:0007669"/>
    <property type="project" value="UniProtKB-EC"/>
</dbReference>
<dbReference type="GO" id="GO:0003723">
    <property type="term" value="F:RNA binding"/>
    <property type="evidence" value="ECO:0007669"/>
    <property type="project" value="UniProtKB-KW"/>
</dbReference>
<evidence type="ECO:0000256" key="4">
    <source>
        <dbReference type="ARBA" id="ARBA00022603"/>
    </source>
</evidence>
<evidence type="ECO:0000256" key="11">
    <source>
        <dbReference type="ARBA" id="ARBA00035025"/>
    </source>
</evidence>
<reference evidence="13" key="1">
    <citation type="journal article" date="2020" name="New Phytol.">
        <title>Comparative genomics reveals dynamic genome evolution in host specialist ectomycorrhizal fungi.</title>
        <authorList>
            <person name="Lofgren L.A."/>
            <person name="Nguyen N.H."/>
            <person name="Vilgalys R."/>
            <person name="Ruytinx J."/>
            <person name="Liao H.L."/>
            <person name="Branco S."/>
            <person name="Kuo A."/>
            <person name="LaButti K."/>
            <person name="Lipzen A."/>
            <person name="Andreopoulos W."/>
            <person name="Pangilinan J."/>
            <person name="Riley R."/>
            <person name="Hundley H."/>
            <person name="Na H."/>
            <person name="Barry K."/>
            <person name="Grigoriev I.V."/>
            <person name="Stajich J.E."/>
            <person name="Kennedy P.G."/>
        </authorList>
    </citation>
    <scope>NUCLEOTIDE SEQUENCE</scope>
    <source>
        <strain evidence="13">FC423</strain>
    </source>
</reference>
<evidence type="ECO:0000256" key="5">
    <source>
        <dbReference type="ARBA" id="ARBA00022679"/>
    </source>
</evidence>
<dbReference type="OrthoDB" id="2154311at2759"/>
<dbReference type="EC" id="2.1.1.386" evidence="11"/>
<evidence type="ECO:0000256" key="1">
    <source>
        <dbReference type="ARBA" id="ARBA00001946"/>
    </source>
</evidence>
<dbReference type="PANTHER" id="PTHR21404">
    <property type="entry name" value="HEN1"/>
    <property type="match status" value="1"/>
</dbReference>
<dbReference type="GO" id="GO:0001510">
    <property type="term" value="P:RNA methylation"/>
    <property type="evidence" value="ECO:0007669"/>
    <property type="project" value="InterPro"/>
</dbReference>
<dbReference type="GeneID" id="64700534"/>
<evidence type="ECO:0000256" key="12">
    <source>
        <dbReference type="ARBA" id="ARBA00048418"/>
    </source>
</evidence>
<evidence type="ECO:0000256" key="6">
    <source>
        <dbReference type="ARBA" id="ARBA00022691"/>
    </source>
</evidence>
<keyword evidence="9" id="KW-0694">RNA-binding</keyword>
<dbReference type="Gene3D" id="3.40.50.150">
    <property type="entry name" value="Vaccinia Virus protein VP39"/>
    <property type="match status" value="1"/>
</dbReference>
<comment type="cofactor">
    <cofactor evidence="1">
        <name>Mg(2+)</name>
        <dbReference type="ChEBI" id="CHEBI:18420"/>
    </cofactor>
</comment>
<dbReference type="InterPro" id="IPR026610">
    <property type="entry name" value="Hen1"/>
</dbReference>
<keyword evidence="10" id="KW-0943">RNA-mediated gene silencing</keyword>
<evidence type="ECO:0000256" key="9">
    <source>
        <dbReference type="ARBA" id="ARBA00022884"/>
    </source>
</evidence>
<gene>
    <name evidence="13" type="ORF">F5147DRAFT_710413</name>
</gene>
<proteinExistence type="inferred from homology"/>
<evidence type="ECO:0000256" key="10">
    <source>
        <dbReference type="ARBA" id="ARBA00023158"/>
    </source>
</evidence>
<dbReference type="GO" id="GO:0030422">
    <property type="term" value="P:siRNA processing"/>
    <property type="evidence" value="ECO:0007669"/>
    <property type="project" value="TreeGrafter"/>
</dbReference>
<dbReference type="AlphaFoldDB" id="A0A9P7F1Q7"/>
<sequence>MSGEAELRVTFFPPLYLQRRIWVLDVLRREQVIEIIDIGCGEGQLLAVLCQPALCLPPPDPGVLASPSDATTTTIQAGDLDLHPRRITGLDISSHALASAIEDTSPAAANASYTRWEPLEVNIWHGGLEIFNPVFVNAECIVATEVVEHLPEEILADFTPMILGVYHPRLLLVTTPSYGFNARFSPPGSTNTATGFPDPTKRTDRVFRHHDHKFEWTVEEFQVWCSGIAQEWGYDVDTTTIGRAQEKDKWGRDEQLGGASQVAVFKRLEGEAWATTREEKSTQMKEKSKSQKDHRLLETHHYDAHVRAGKRGSTEEIAKAVLDKFEEWEEAELRLEEIWFVEEIGAMCGGWFEVLIEAIEGSAKFNLQRSKDQRRGDWRVLLDGGRPGKKKRTSEWTPEEPTDDLFEEVVQEGYRSDDDPGFDWGSGLYSSDSGVDLLWDISKEGNAWGRQSAWTCESSEEDVVEWSRWSTLSAAWDLDRPE</sequence>
<protein>
    <recommendedName>
        <fullName evidence="3">Small RNA 2'-O-methyltransferase</fullName>
        <ecNumber evidence="11">2.1.1.386</ecNumber>
    </recommendedName>
</protein>
<evidence type="ECO:0000313" key="13">
    <source>
        <dbReference type="EMBL" id="KAG2100447.1"/>
    </source>
</evidence>
<dbReference type="GO" id="GO:0005737">
    <property type="term" value="C:cytoplasm"/>
    <property type="evidence" value="ECO:0007669"/>
    <property type="project" value="TreeGrafter"/>
</dbReference>
<keyword evidence="8" id="KW-0460">Magnesium</keyword>
<dbReference type="Proteomes" id="UP000823399">
    <property type="component" value="Unassembled WGS sequence"/>
</dbReference>
<evidence type="ECO:0000256" key="3">
    <source>
        <dbReference type="ARBA" id="ARBA00021330"/>
    </source>
</evidence>